<gene>
    <name evidence="1" type="ORF">M7I_2195</name>
</gene>
<evidence type="ECO:0000313" key="2">
    <source>
        <dbReference type="Proteomes" id="UP000005446"/>
    </source>
</evidence>
<dbReference type="HOGENOM" id="CLU_2904383_0_0_1"/>
<reference evidence="1 2" key="1">
    <citation type="journal article" date="2012" name="Eukaryot. Cell">
        <title>Genome sequence of the fungus Glarea lozoyensis: the first genome sequence of a species from the Helotiaceae family.</title>
        <authorList>
            <person name="Youssar L."/>
            <person name="Gruening B.A."/>
            <person name="Erxleben A."/>
            <person name="Guenther S."/>
            <person name="Huettel W."/>
        </authorList>
    </citation>
    <scope>NUCLEOTIDE SEQUENCE [LARGE SCALE GENOMIC DNA]</scope>
    <source>
        <strain evidence="2">ATCC 74030 / MF5533</strain>
    </source>
</reference>
<dbReference type="Proteomes" id="UP000005446">
    <property type="component" value="Unassembled WGS sequence"/>
</dbReference>
<dbReference type="EMBL" id="AGUE01000044">
    <property type="protein sequence ID" value="EHL01840.1"/>
    <property type="molecule type" value="Genomic_DNA"/>
</dbReference>
<accession>H0EI47</accession>
<protein>
    <submittedName>
        <fullName evidence="1">Uncharacterized protein</fullName>
    </submittedName>
</protein>
<sequence>MFKQARNSSHTVFPQFPQLIEHENLEHVILNLLVVKFLNELRHWQPVELPELEDSPIDVAAA</sequence>
<name>H0EI47_GLAL7</name>
<evidence type="ECO:0000313" key="1">
    <source>
        <dbReference type="EMBL" id="EHL01840.1"/>
    </source>
</evidence>
<dbReference type="AlphaFoldDB" id="H0EI47"/>
<proteinExistence type="predicted"/>
<keyword evidence="2" id="KW-1185">Reference proteome</keyword>
<comment type="caution">
    <text evidence="1">The sequence shown here is derived from an EMBL/GenBank/DDBJ whole genome shotgun (WGS) entry which is preliminary data.</text>
</comment>
<organism evidence="1 2">
    <name type="scientific">Glarea lozoyensis (strain ATCC 74030 / MF5533)</name>
    <dbReference type="NCBI Taxonomy" id="1104152"/>
    <lineage>
        <taxon>Eukaryota</taxon>
        <taxon>Fungi</taxon>
        <taxon>Dikarya</taxon>
        <taxon>Ascomycota</taxon>
        <taxon>Pezizomycotina</taxon>
        <taxon>Leotiomycetes</taxon>
        <taxon>Helotiales</taxon>
        <taxon>Helotiaceae</taxon>
        <taxon>Glarea</taxon>
    </lineage>
</organism>
<dbReference type="InParanoid" id="H0EI47"/>